<evidence type="ECO:0000313" key="3">
    <source>
        <dbReference type="EMBL" id="APG23694.1"/>
    </source>
</evidence>
<dbReference type="Gene3D" id="3.40.1550.10">
    <property type="entry name" value="CheC-like"/>
    <property type="match status" value="1"/>
</dbReference>
<proteinExistence type="predicted"/>
<dbReference type="AlphaFoldDB" id="A0A1L3GCL6"/>
<organism evidence="3 4">
    <name type="scientific">Syntrophotalea acetylenica</name>
    <name type="common">Pelobacter acetylenicus</name>
    <dbReference type="NCBI Taxonomy" id="29542"/>
    <lineage>
        <taxon>Bacteria</taxon>
        <taxon>Pseudomonadati</taxon>
        <taxon>Thermodesulfobacteriota</taxon>
        <taxon>Desulfuromonadia</taxon>
        <taxon>Desulfuromonadales</taxon>
        <taxon>Syntrophotaleaceae</taxon>
        <taxon>Syntrophotalea</taxon>
    </lineage>
</organism>
<name>A0A1L3GCL6_SYNAC</name>
<protein>
    <submittedName>
        <fullName evidence="3">Chemotaxis protein CheX</fullName>
    </submittedName>
</protein>
<dbReference type="SUPFAM" id="SSF103039">
    <property type="entry name" value="CheC-like"/>
    <property type="match status" value="1"/>
</dbReference>
<feature type="domain" description="Chemotaxis phosphatase CheX-like" evidence="2">
    <location>
        <begin position="40"/>
        <end position="136"/>
    </location>
</feature>
<dbReference type="EMBL" id="CP015518">
    <property type="protein sequence ID" value="APG23694.1"/>
    <property type="molecule type" value="Genomic_DNA"/>
</dbReference>
<dbReference type="PANTHER" id="PTHR39452">
    <property type="entry name" value="CHEY-P PHOSPHATASE CHEX"/>
    <property type="match status" value="1"/>
</dbReference>
<dbReference type="STRING" id="29542.A6070_09245"/>
<dbReference type="InterPro" id="IPR028051">
    <property type="entry name" value="CheX-like_dom"/>
</dbReference>
<dbReference type="Proteomes" id="UP000182264">
    <property type="component" value="Chromosome"/>
</dbReference>
<dbReference type="CDD" id="cd17906">
    <property type="entry name" value="CheX"/>
    <property type="match status" value="1"/>
</dbReference>
<evidence type="ECO:0000313" key="4">
    <source>
        <dbReference type="Proteomes" id="UP000182264"/>
    </source>
</evidence>
<sequence>MDLGKCISDATQEIFQSMLMCEAHPSAPLATRSNKFTDSVSGLVGLAGNYRGMLAIHVPNDVAMAITSKFLFMDVEEINDDVKDAIGELANMLAGSVKSMLTETGTGLKLAIPSAISGAEYEVECLSDGDGVIVPFCIEEGAFLVECYLQNS</sequence>
<dbReference type="GO" id="GO:0006935">
    <property type="term" value="P:chemotaxis"/>
    <property type="evidence" value="ECO:0007669"/>
    <property type="project" value="UniProtKB-KW"/>
</dbReference>
<keyword evidence="4" id="KW-1185">Reference proteome</keyword>
<evidence type="ECO:0000259" key="2">
    <source>
        <dbReference type="Pfam" id="PF13690"/>
    </source>
</evidence>
<dbReference type="OrthoDB" id="9790435at2"/>
<dbReference type="InterPro" id="IPR038756">
    <property type="entry name" value="CheX-like"/>
</dbReference>
<gene>
    <name evidence="3" type="ORF">A7E75_00635</name>
</gene>
<dbReference type="RefSeq" id="WP_072285503.1">
    <property type="nucleotide sequence ID" value="NZ_CP015455.1"/>
</dbReference>
<dbReference type="PANTHER" id="PTHR39452:SF1">
    <property type="entry name" value="CHEY-P PHOSPHATASE CHEX"/>
    <property type="match status" value="1"/>
</dbReference>
<dbReference type="InterPro" id="IPR028976">
    <property type="entry name" value="CheC-like_sf"/>
</dbReference>
<reference evidence="3 4" key="1">
    <citation type="journal article" date="2017" name="Genome Announc.">
        <title>Complete Genome Sequences of Two Acetylene-Fermenting Pelobacter acetylenicus Strains.</title>
        <authorList>
            <person name="Sutton J.M."/>
            <person name="Baesman S.M."/>
            <person name="Fierst J.L."/>
            <person name="Poret-Peterson A.T."/>
            <person name="Oremland R.S."/>
            <person name="Dunlap D.S."/>
            <person name="Akob D.M."/>
        </authorList>
    </citation>
    <scope>NUCLEOTIDE SEQUENCE [LARGE SCALE GENOMIC DNA]</scope>
    <source>
        <strain evidence="3 4">DSM 3247</strain>
    </source>
</reference>
<accession>A0A1L3GCL6</accession>
<evidence type="ECO:0000256" key="1">
    <source>
        <dbReference type="ARBA" id="ARBA00022500"/>
    </source>
</evidence>
<dbReference type="KEGG" id="pace:A6070_09245"/>
<keyword evidence="1" id="KW-0145">Chemotaxis</keyword>
<dbReference type="Pfam" id="PF13690">
    <property type="entry name" value="CheX"/>
    <property type="match status" value="1"/>
</dbReference>